<accession>A0A8H4HIJ5</accession>
<organism evidence="3 4">
    <name type="scientific">Aspergillus fumigatiaffinis</name>
    <dbReference type="NCBI Taxonomy" id="340414"/>
    <lineage>
        <taxon>Eukaryota</taxon>
        <taxon>Fungi</taxon>
        <taxon>Dikarya</taxon>
        <taxon>Ascomycota</taxon>
        <taxon>Pezizomycotina</taxon>
        <taxon>Eurotiomycetes</taxon>
        <taxon>Eurotiomycetidae</taxon>
        <taxon>Eurotiales</taxon>
        <taxon>Aspergillaceae</taxon>
        <taxon>Aspergillus</taxon>
        <taxon>Aspergillus subgen. Fumigati</taxon>
    </lineage>
</organism>
<sequence>MQLDFSIRVPRVPWNDDKRIFLCCLHKFFERDGIAFKEIFNAKYRRDLENSGFTDGRTSNSTLDSQWGDMRRLGDPIWGRVHKAPLNQGDLLPIKDMIIDVAQSLGVSLVEKEIDDIDTSGYRARTAKSGRTTASDPAALTSSSEYPTPLSTTFVHQQNTSSGCHGPSINVLQSSAEPLTKHGGKVCWWCLDQGDDAAEPNTSSTSPRSDYLPPLLYRWSNADSQGINAPKRYIAGLFADSDVSQFLPEDVAPEEFNSYVLNHVSIASHPSPFISTFRSILAPIHRALWGKEGARVTIIDTRKLTGPVYFAKSLVQQNRIQIPGYSGIGEYLIWGEIQTPAIICSFKITTLIQIAQENEDISRILQLDTIASYKRVRGKLRTVLSEENGSMNLDHGSGVSLGKLLHLINVPQAYSQMLGEGILRSWQLRKQGDWQEFRQGLEAGFFTRLHQTTFNSYPDNLDVTPAGRALAKGIGTDYLVQHDTVVHEEEEERFEEIEEDDKDKDEDEEEDDDDSADIQSVFDTPCPIRLAHSVSSITPPDARPVNRIELYNPVTRNWSGAEESSTPTEVESFSQESSVIVWDDFEEEIEELGDMIMGEDISDLSTPEHPPKD</sequence>
<dbReference type="OrthoDB" id="5397734at2759"/>
<evidence type="ECO:0000256" key="1">
    <source>
        <dbReference type="SAM" id="MobiDB-lite"/>
    </source>
</evidence>
<dbReference type="Proteomes" id="UP000653565">
    <property type="component" value="Unassembled WGS sequence"/>
</dbReference>
<name>A0A8H4HIJ5_9EURO</name>
<dbReference type="EMBL" id="JAAAPX010000001">
    <property type="protein sequence ID" value="KAF4245581.1"/>
    <property type="molecule type" value="Genomic_DNA"/>
</dbReference>
<feature type="domain" description="DUF7587" evidence="2">
    <location>
        <begin position="212"/>
        <end position="351"/>
    </location>
</feature>
<feature type="region of interest" description="Disordered" evidence="1">
    <location>
        <begin position="125"/>
        <end position="145"/>
    </location>
</feature>
<gene>
    <name evidence="3" type="ORF">CNMCM6805_003525</name>
</gene>
<reference evidence="3" key="2">
    <citation type="submission" date="2020-04" db="EMBL/GenBank/DDBJ databases">
        <authorList>
            <person name="Santos R.A.C."/>
            <person name="Steenwyk J.L."/>
            <person name="Rivero-Menendez O."/>
            <person name="Mead M.E."/>
            <person name="Silva L.P."/>
            <person name="Bastos R.W."/>
            <person name="Alastruey-Izquierdo A."/>
            <person name="Goldman G.H."/>
            <person name="Rokas A."/>
        </authorList>
    </citation>
    <scope>NUCLEOTIDE SEQUENCE</scope>
    <source>
        <strain evidence="3">CNM-CM6805</strain>
    </source>
</reference>
<reference evidence="3" key="1">
    <citation type="journal article" date="2020" name="bioRxiv">
        <title>Genomic and phenotypic heterogeneity of clinical isolates of the human pathogens Aspergillus fumigatus, Aspergillus lentulus and Aspergillus fumigatiaffinis.</title>
        <authorList>
            <person name="dos Santos R.A.C."/>
            <person name="Steenwyk J.L."/>
            <person name="Rivero-Menendez O."/>
            <person name="Mead M.E."/>
            <person name="Silva L.P."/>
            <person name="Bastos R.W."/>
            <person name="Alastruey-Izquierdo A."/>
            <person name="Goldman G.H."/>
            <person name="Rokas A."/>
        </authorList>
    </citation>
    <scope>NUCLEOTIDE SEQUENCE</scope>
    <source>
        <strain evidence="3">CNM-CM6805</strain>
    </source>
</reference>
<dbReference type="InterPro" id="IPR056009">
    <property type="entry name" value="DUF7587"/>
</dbReference>
<proteinExistence type="predicted"/>
<feature type="compositionally biased region" description="Polar residues" evidence="1">
    <location>
        <begin position="129"/>
        <end position="145"/>
    </location>
</feature>
<comment type="caution">
    <text evidence="3">The sequence shown here is derived from an EMBL/GenBank/DDBJ whole genome shotgun (WGS) entry which is preliminary data.</text>
</comment>
<evidence type="ECO:0000313" key="3">
    <source>
        <dbReference type="EMBL" id="KAF4245581.1"/>
    </source>
</evidence>
<feature type="region of interest" description="Disordered" evidence="1">
    <location>
        <begin position="558"/>
        <end position="577"/>
    </location>
</feature>
<evidence type="ECO:0000313" key="4">
    <source>
        <dbReference type="Proteomes" id="UP000653565"/>
    </source>
</evidence>
<keyword evidence="4" id="KW-1185">Reference proteome</keyword>
<feature type="region of interest" description="Disordered" evidence="1">
    <location>
        <begin position="485"/>
        <end position="520"/>
    </location>
</feature>
<dbReference type="AlphaFoldDB" id="A0A8H4HIJ5"/>
<feature type="compositionally biased region" description="Acidic residues" evidence="1">
    <location>
        <begin position="488"/>
        <end position="516"/>
    </location>
</feature>
<protein>
    <recommendedName>
        <fullName evidence="2">DUF7587 domain-containing protein</fullName>
    </recommendedName>
</protein>
<evidence type="ECO:0000259" key="2">
    <source>
        <dbReference type="Pfam" id="PF24494"/>
    </source>
</evidence>
<dbReference type="Pfam" id="PF24494">
    <property type="entry name" value="DUF7587"/>
    <property type="match status" value="1"/>
</dbReference>